<evidence type="ECO:0000256" key="1">
    <source>
        <dbReference type="SAM" id="Phobius"/>
    </source>
</evidence>
<dbReference type="GO" id="GO:0015666">
    <property type="term" value="F:restriction endodeoxyribonuclease activity"/>
    <property type="evidence" value="ECO:0007669"/>
    <property type="project" value="TreeGrafter"/>
</dbReference>
<dbReference type="PANTHER" id="PTHR30015">
    <property type="entry name" value="MRR RESTRICTION SYSTEM PROTEIN"/>
    <property type="match status" value="1"/>
</dbReference>
<dbReference type="InterPro" id="IPR052906">
    <property type="entry name" value="Type_IV_Methyl-Rstrct_Enzyme"/>
</dbReference>
<dbReference type="PANTHER" id="PTHR30015:SF7">
    <property type="entry name" value="TYPE IV METHYL-DIRECTED RESTRICTION ENZYME ECOKMRR"/>
    <property type="match status" value="1"/>
</dbReference>
<keyword evidence="1" id="KW-0812">Transmembrane</keyword>
<evidence type="ECO:0000313" key="4">
    <source>
        <dbReference type="Proteomes" id="UP000322530"/>
    </source>
</evidence>
<keyword evidence="1" id="KW-1133">Transmembrane helix</keyword>
<comment type="caution">
    <text evidence="3">The sequence shown here is derived from an EMBL/GenBank/DDBJ whole genome shotgun (WGS) entry which is preliminary data.</text>
</comment>
<name>A0A5A5TIR7_9CHLR</name>
<dbReference type="Gene3D" id="3.40.1350.10">
    <property type="match status" value="1"/>
</dbReference>
<feature type="domain" description="Restriction endonuclease type IV Mrr" evidence="2">
    <location>
        <begin position="90"/>
        <end position="210"/>
    </location>
</feature>
<dbReference type="InterPro" id="IPR011856">
    <property type="entry name" value="tRNA_endonuc-like_dom_sf"/>
</dbReference>
<feature type="transmembrane region" description="Helical" evidence="1">
    <location>
        <begin position="32"/>
        <end position="50"/>
    </location>
</feature>
<sequence length="233" mass="26024">MRNVYLLWMALSLFLLFVVVRSISPVLAFFSIVGGTLLLLVFLSLVCSSGTKRAVTSRVIVRVTPPPEPVRSRLSIPTTAQMAHAKLNDFEFELFAAAVIIGGEHLGHTFARHCGKTGDKGTDVVLKDRFSRRVCVQAKRYRLGNAVKSSQVREFSSSIRRYRAHSGYIVTTSTLTRDGIDHVADENLRAPRGQGNEVHVIDHQRLNDLLRSHPAEIERAWQHVLAQHTESTS</sequence>
<evidence type="ECO:0000313" key="3">
    <source>
        <dbReference type="EMBL" id="GCF10879.1"/>
    </source>
</evidence>
<dbReference type="EMBL" id="BIXY01000086">
    <property type="protein sequence ID" value="GCF10879.1"/>
    <property type="molecule type" value="Genomic_DNA"/>
</dbReference>
<dbReference type="GO" id="GO:0009307">
    <property type="term" value="P:DNA restriction-modification system"/>
    <property type="evidence" value="ECO:0007669"/>
    <property type="project" value="InterPro"/>
</dbReference>
<dbReference type="InterPro" id="IPR011335">
    <property type="entry name" value="Restrct_endonuc-II-like"/>
</dbReference>
<keyword evidence="4" id="KW-1185">Reference proteome</keyword>
<dbReference type="OrthoDB" id="516797at2"/>
<reference evidence="3 4" key="1">
    <citation type="submission" date="2019-01" db="EMBL/GenBank/DDBJ databases">
        <title>Draft genome sequence of Dictyobacter sp. Uno17.</title>
        <authorList>
            <person name="Wang C.M."/>
            <person name="Zheng Y."/>
            <person name="Sakai Y."/>
            <person name="Abe K."/>
            <person name="Yokota A."/>
            <person name="Yabe S."/>
        </authorList>
    </citation>
    <scope>NUCLEOTIDE SEQUENCE [LARGE SCALE GENOMIC DNA]</scope>
    <source>
        <strain evidence="3 4">Uno17</strain>
    </source>
</reference>
<gene>
    <name evidence="3" type="ORF">KDI_44430</name>
</gene>
<dbReference type="SUPFAM" id="SSF52980">
    <property type="entry name" value="Restriction endonuclease-like"/>
    <property type="match status" value="1"/>
</dbReference>
<evidence type="ECO:0000259" key="2">
    <source>
        <dbReference type="Pfam" id="PF04471"/>
    </source>
</evidence>
<dbReference type="GO" id="GO:0003677">
    <property type="term" value="F:DNA binding"/>
    <property type="evidence" value="ECO:0007669"/>
    <property type="project" value="InterPro"/>
</dbReference>
<organism evidence="3 4">
    <name type="scientific">Dictyobacter arantiisoli</name>
    <dbReference type="NCBI Taxonomy" id="2014874"/>
    <lineage>
        <taxon>Bacteria</taxon>
        <taxon>Bacillati</taxon>
        <taxon>Chloroflexota</taxon>
        <taxon>Ktedonobacteria</taxon>
        <taxon>Ktedonobacterales</taxon>
        <taxon>Dictyobacteraceae</taxon>
        <taxon>Dictyobacter</taxon>
    </lineage>
</organism>
<dbReference type="AlphaFoldDB" id="A0A5A5TIR7"/>
<dbReference type="Proteomes" id="UP000322530">
    <property type="component" value="Unassembled WGS sequence"/>
</dbReference>
<dbReference type="InterPro" id="IPR007560">
    <property type="entry name" value="Restrct_endonuc_IV_Mrr"/>
</dbReference>
<proteinExistence type="predicted"/>
<dbReference type="RefSeq" id="WP_149403742.1">
    <property type="nucleotide sequence ID" value="NZ_BIXY01000086.1"/>
</dbReference>
<protein>
    <recommendedName>
        <fullName evidence="2">Restriction endonuclease type IV Mrr domain-containing protein</fullName>
    </recommendedName>
</protein>
<accession>A0A5A5TIR7</accession>
<dbReference type="Pfam" id="PF04471">
    <property type="entry name" value="Mrr_cat"/>
    <property type="match status" value="1"/>
</dbReference>
<keyword evidence="1" id="KW-0472">Membrane</keyword>